<protein>
    <submittedName>
        <fullName evidence="2">Alpha/beta fold hydrolase</fullName>
    </submittedName>
</protein>
<gene>
    <name evidence="2" type="ORF">HP467_00320</name>
</gene>
<reference evidence="2 3" key="1">
    <citation type="submission" date="2020-05" db="EMBL/GenBank/DDBJ databases">
        <title>Genome Sequencing of Type Strains.</title>
        <authorList>
            <person name="Lemaire J.F."/>
            <person name="Inderbitzin P."/>
            <person name="Gregorio O.A."/>
            <person name="Collins S.B."/>
            <person name="Wespe N."/>
            <person name="Knight-Connoni V."/>
        </authorList>
    </citation>
    <scope>NUCLEOTIDE SEQUENCE [LARGE SCALE GENOMIC DNA]</scope>
    <source>
        <strain evidence="2 3">DSM 20512</strain>
    </source>
</reference>
<dbReference type="InterPro" id="IPR029058">
    <property type="entry name" value="AB_hydrolase_fold"/>
</dbReference>
<dbReference type="RefSeq" id="WP_175324822.1">
    <property type="nucleotide sequence ID" value="NZ_BAAAWP010000001.1"/>
</dbReference>
<organism evidence="2 3">
    <name type="scientific">Curtobacterium citreum</name>
    <dbReference type="NCBI Taxonomy" id="2036"/>
    <lineage>
        <taxon>Bacteria</taxon>
        <taxon>Bacillati</taxon>
        <taxon>Actinomycetota</taxon>
        <taxon>Actinomycetes</taxon>
        <taxon>Micrococcales</taxon>
        <taxon>Microbacteriaceae</taxon>
        <taxon>Curtobacterium</taxon>
    </lineage>
</organism>
<dbReference type="PANTHER" id="PTHR43433:SF5">
    <property type="entry name" value="AB HYDROLASE-1 DOMAIN-CONTAINING PROTEIN"/>
    <property type="match status" value="1"/>
</dbReference>
<dbReference type="EMBL" id="JABMCG010000037">
    <property type="protein sequence ID" value="NUU26563.1"/>
    <property type="molecule type" value="Genomic_DNA"/>
</dbReference>
<dbReference type="Proteomes" id="UP000539146">
    <property type="component" value="Unassembled WGS sequence"/>
</dbReference>
<comment type="caution">
    <text evidence="2">The sequence shown here is derived from an EMBL/GenBank/DDBJ whole genome shotgun (WGS) entry which is preliminary data.</text>
</comment>
<accession>A0A850DSS3</accession>
<feature type="domain" description="AB hydrolase-1" evidence="1">
    <location>
        <begin position="24"/>
        <end position="275"/>
    </location>
</feature>
<keyword evidence="2" id="KW-0378">Hydrolase</keyword>
<dbReference type="Pfam" id="PF00561">
    <property type="entry name" value="Abhydrolase_1"/>
    <property type="match status" value="1"/>
</dbReference>
<evidence type="ECO:0000313" key="2">
    <source>
        <dbReference type="EMBL" id="NUU26563.1"/>
    </source>
</evidence>
<proteinExistence type="predicted"/>
<name>A0A850DSS3_9MICO</name>
<sequence>MQTGSAPATGTGRVANTVRGTGAPVLVLHGTPGSLEGAEAMARFLPSDRFRVVAVARPGYAGTPIIPGHASLDDEADRYAALLDDLGVDRTAVLAWSGGGPSAYHFAARHPDRVSALVVTAGLSGHWVPPHASPAEWFVARTRLGGALAAIAGHVVPRAVVGTVVAGVSSLRGAALRAHVRDVLRDPVRRTTVLDLATSGNAAGAHRAGWENDVRVLGALERLDLAAVRTPTLLLHGDADTDVDPAHSRRALAEVPGAELVTLPGGTHFALWDHADSVAVQQRVAEHLAR</sequence>
<dbReference type="InterPro" id="IPR050471">
    <property type="entry name" value="AB_hydrolase"/>
</dbReference>
<dbReference type="AlphaFoldDB" id="A0A850DSS3"/>
<dbReference type="PANTHER" id="PTHR43433">
    <property type="entry name" value="HYDROLASE, ALPHA/BETA FOLD FAMILY PROTEIN"/>
    <property type="match status" value="1"/>
</dbReference>
<evidence type="ECO:0000259" key="1">
    <source>
        <dbReference type="Pfam" id="PF00561"/>
    </source>
</evidence>
<dbReference type="SUPFAM" id="SSF53474">
    <property type="entry name" value="alpha/beta-Hydrolases"/>
    <property type="match status" value="1"/>
</dbReference>
<evidence type="ECO:0000313" key="3">
    <source>
        <dbReference type="Proteomes" id="UP000539146"/>
    </source>
</evidence>
<dbReference type="Gene3D" id="3.40.50.1820">
    <property type="entry name" value="alpha/beta hydrolase"/>
    <property type="match status" value="1"/>
</dbReference>
<dbReference type="GO" id="GO:0016787">
    <property type="term" value="F:hydrolase activity"/>
    <property type="evidence" value="ECO:0007669"/>
    <property type="project" value="UniProtKB-KW"/>
</dbReference>
<dbReference type="InterPro" id="IPR000073">
    <property type="entry name" value="AB_hydrolase_1"/>
</dbReference>